<proteinExistence type="predicted"/>
<evidence type="ECO:0000313" key="3">
    <source>
        <dbReference type="Proteomes" id="UP000191154"/>
    </source>
</evidence>
<feature type="compositionally biased region" description="Basic and acidic residues" evidence="1">
    <location>
        <begin position="25"/>
        <end position="34"/>
    </location>
</feature>
<dbReference type="AlphaFoldDB" id="A0A1S8NHY3"/>
<comment type="caution">
    <text evidence="2">The sequence shown here is derived from an EMBL/GenBank/DDBJ whole genome shotgun (WGS) entry which is preliminary data.</text>
</comment>
<accession>A0A1S8NHY3</accession>
<dbReference type="RefSeq" id="WP_077863776.1">
    <property type="nucleotide sequence ID" value="NZ_LZYZ01000001.1"/>
</dbReference>
<dbReference type="Proteomes" id="UP000191154">
    <property type="component" value="Unassembled WGS sequence"/>
</dbReference>
<feature type="region of interest" description="Disordered" evidence="1">
    <location>
        <begin position="16"/>
        <end position="35"/>
    </location>
</feature>
<organism evidence="2 3">
    <name type="scientific">Clostridium saccharobutylicum</name>
    <dbReference type="NCBI Taxonomy" id="169679"/>
    <lineage>
        <taxon>Bacteria</taxon>
        <taxon>Bacillati</taxon>
        <taxon>Bacillota</taxon>
        <taxon>Clostridia</taxon>
        <taxon>Eubacteriales</taxon>
        <taxon>Clostridiaceae</taxon>
        <taxon>Clostridium</taxon>
    </lineage>
</organism>
<evidence type="ECO:0000256" key="1">
    <source>
        <dbReference type="SAM" id="MobiDB-lite"/>
    </source>
</evidence>
<evidence type="ECO:0000313" key="2">
    <source>
        <dbReference type="EMBL" id="OOM16018.1"/>
    </source>
</evidence>
<dbReference type="Pfam" id="PF19498">
    <property type="entry name" value="DUF6033"/>
    <property type="match status" value="1"/>
</dbReference>
<protein>
    <submittedName>
        <fullName evidence="2">Uncharacterized protein</fullName>
    </submittedName>
</protein>
<dbReference type="InterPro" id="IPR046097">
    <property type="entry name" value="DUF6033"/>
</dbReference>
<name>A0A1S8NHY3_CLOSA</name>
<gene>
    <name evidence="2" type="ORF">CLOSAC_02890</name>
</gene>
<dbReference type="EMBL" id="LZYZ01000001">
    <property type="protein sequence ID" value="OOM16018.1"/>
    <property type="molecule type" value="Genomic_DNA"/>
</dbReference>
<reference evidence="2 3" key="1">
    <citation type="submission" date="2016-05" db="EMBL/GenBank/DDBJ databases">
        <title>Microbial solvent formation.</title>
        <authorList>
            <person name="Poehlein A."/>
            <person name="Montoya Solano J.D."/>
            <person name="Flitsch S."/>
            <person name="Krabben P."/>
            <person name="Duerre P."/>
            <person name="Daniel R."/>
        </authorList>
    </citation>
    <scope>NUCLEOTIDE SEQUENCE [LARGE SCALE GENOMIC DNA]</scope>
    <source>
        <strain evidence="2 3">L1-8</strain>
    </source>
</reference>
<dbReference type="STRING" id="169679.CSACC_36860"/>
<sequence length="205" mass="23185">MSIGINSSYRSYYTQVSNKTGSNNDKTKVSDADKNTVSSVNTKDKTISKEEYFKNICSKYSNINLNMSNSYLKKDNQITVNISPNLMNKVINSSEMNKKLDNLLQQIPSLPQYINSLNSMLNGNSVNVKSVSIVIDANGEASCAIELKQNNSKNTSKTSDDEELRIKIMKERKERNLKLSKEHKIYNDIAANIDMSFLDRFDTNI</sequence>